<evidence type="ECO:0000256" key="1">
    <source>
        <dbReference type="ARBA" id="ARBA00001964"/>
    </source>
</evidence>
<dbReference type="KEGG" id="llu:AKJ09_08739"/>
<dbReference type="GO" id="GO:0003863">
    <property type="term" value="F:branched-chain 2-oxo acid dehydrogenase activity"/>
    <property type="evidence" value="ECO:0007669"/>
    <property type="project" value="UniProtKB-EC"/>
</dbReference>
<evidence type="ECO:0000256" key="3">
    <source>
        <dbReference type="ARBA" id="ARBA00023052"/>
    </source>
</evidence>
<accession>A0A0K1Q8D9</accession>
<feature type="region of interest" description="Disordered" evidence="5">
    <location>
        <begin position="1"/>
        <end position="26"/>
    </location>
</feature>
<proteinExistence type="inferred from homology"/>
<dbReference type="GO" id="GO:0009083">
    <property type="term" value="P:branched-chain amino acid catabolic process"/>
    <property type="evidence" value="ECO:0007669"/>
    <property type="project" value="TreeGrafter"/>
</dbReference>
<comment type="similarity">
    <text evidence="4">Belongs to the BCKDHA family.</text>
</comment>
<evidence type="ECO:0000313" key="8">
    <source>
        <dbReference type="Proteomes" id="UP000064967"/>
    </source>
</evidence>
<name>A0A0K1Q8D9_9BACT</name>
<dbReference type="STRING" id="1391654.AKJ09_08739"/>
<feature type="domain" description="Dehydrogenase E1 component" evidence="6">
    <location>
        <begin position="60"/>
        <end position="284"/>
    </location>
</feature>
<evidence type="ECO:0000259" key="6">
    <source>
        <dbReference type="Pfam" id="PF00676"/>
    </source>
</evidence>
<dbReference type="Pfam" id="PF00676">
    <property type="entry name" value="E1_dh"/>
    <property type="match status" value="1"/>
</dbReference>
<keyword evidence="2 4" id="KW-0560">Oxidoreductase</keyword>
<gene>
    <name evidence="7" type="ORF">AKJ09_08739</name>
</gene>
<keyword evidence="3 4" id="KW-0786">Thiamine pyrophosphate</keyword>
<dbReference type="Proteomes" id="UP000064967">
    <property type="component" value="Chromosome"/>
</dbReference>
<evidence type="ECO:0000256" key="5">
    <source>
        <dbReference type="SAM" id="MobiDB-lite"/>
    </source>
</evidence>
<evidence type="ECO:0000256" key="4">
    <source>
        <dbReference type="RuleBase" id="RU365014"/>
    </source>
</evidence>
<dbReference type="EMBL" id="CP012333">
    <property type="protein sequence ID" value="AKV02076.1"/>
    <property type="molecule type" value="Genomic_DNA"/>
</dbReference>
<keyword evidence="8" id="KW-1185">Reference proteome</keyword>
<evidence type="ECO:0000256" key="2">
    <source>
        <dbReference type="ARBA" id="ARBA00023002"/>
    </source>
</evidence>
<dbReference type="PANTHER" id="PTHR43380">
    <property type="entry name" value="2-OXOISOVALERATE DEHYDROGENASE SUBUNIT ALPHA, MITOCHONDRIAL"/>
    <property type="match status" value="1"/>
</dbReference>
<comment type="catalytic activity">
    <reaction evidence="4">
        <text>N(6)-[(R)-lipoyl]-L-lysyl-[protein] + 3-methyl-2-oxobutanoate + H(+) = N(6)-[(R)-S(8)-2-methylpropanoyldihydrolipoyl]-L-lysyl-[protein] + CO2</text>
        <dbReference type="Rhea" id="RHEA:13457"/>
        <dbReference type="Rhea" id="RHEA-COMP:10474"/>
        <dbReference type="Rhea" id="RHEA-COMP:10497"/>
        <dbReference type="ChEBI" id="CHEBI:11851"/>
        <dbReference type="ChEBI" id="CHEBI:15378"/>
        <dbReference type="ChEBI" id="CHEBI:16526"/>
        <dbReference type="ChEBI" id="CHEBI:83099"/>
        <dbReference type="ChEBI" id="CHEBI:83142"/>
        <dbReference type="EC" id="1.2.4.4"/>
    </reaction>
</comment>
<feature type="compositionally biased region" description="Low complexity" evidence="5">
    <location>
        <begin position="14"/>
        <end position="26"/>
    </location>
</feature>
<dbReference type="EC" id="1.2.4.4" evidence="4"/>
<dbReference type="InterPro" id="IPR001017">
    <property type="entry name" value="DH_E1"/>
</dbReference>
<dbReference type="PANTHER" id="PTHR43380:SF1">
    <property type="entry name" value="2-OXOISOVALERATE DEHYDROGENASE SUBUNIT ALPHA, MITOCHONDRIAL"/>
    <property type="match status" value="1"/>
</dbReference>
<dbReference type="InterPro" id="IPR050771">
    <property type="entry name" value="Alpha-ketoacid_DH_E1_comp"/>
</dbReference>
<evidence type="ECO:0000313" key="7">
    <source>
        <dbReference type="EMBL" id="AKV02076.1"/>
    </source>
</evidence>
<comment type="cofactor">
    <cofactor evidence="1 4">
        <name>thiamine diphosphate</name>
        <dbReference type="ChEBI" id="CHEBI:58937"/>
    </cofactor>
</comment>
<comment type="function">
    <text evidence="4">The branched-chain alpha-keto dehydrogenase complex catalyzes the overall conversion of alpha-keto acids to acyl-CoA and CO(2). It contains multiple copies of three enzymatic components: branched-chain alpha-keto acid decarboxylase (E1), lipoamide acyltransferase (E2) and lipoamide dehydrogenase (E3).</text>
</comment>
<sequence length="380" mass="39468">MCAISMQPATSENESPSLSCPPEAPAEPASGLLRALADDGALDGGEPAFRQAANMAVAAYRAMVRLRLLSARMVELQRSEKIAFHASSIGEEAVIVASALGVRADDWLFPGVREWGAAVVRGLPIAAYVHHAFGTALDPAKGHSPPDHPPARRFNVAPASGVVGAHAPQAVGAAWSAKVRKDRVATLAIFGDGATSTGDFHNAMNFAGVLKAPCVLVCRNNGHAVSTPQARQTKTETFAEKAVAYGVASARVDGSDVLAVLAVVRAAIARADEGKGPTLVEAVTTPASGAALEGADLLALGPNDPIVRLRRFLDREGALDAASAEAIVREARAEIDTAVAEAEAAEKPAKRTIFEDVYADVPAHLVEQQRTLAYAEGGRS</sequence>
<dbReference type="AlphaFoldDB" id="A0A0K1Q8D9"/>
<dbReference type="InterPro" id="IPR029061">
    <property type="entry name" value="THDP-binding"/>
</dbReference>
<dbReference type="CDD" id="cd02000">
    <property type="entry name" value="TPP_E1_PDC_ADC_BCADC"/>
    <property type="match status" value="1"/>
</dbReference>
<reference evidence="7 8" key="1">
    <citation type="submission" date="2015-08" db="EMBL/GenBank/DDBJ databases">
        <authorList>
            <person name="Babu N.S."/>
            <person name="Beckwith C.J."/>
            <person name="Beseler K.G."/>
            <person name="Brison A."/>
            <person name="Carone J.V."/>
            <person name="Caskin T.P."/>
            <person name="Diamond M."/>
            <person name="Durham M.E."/>
            <person name="Foxe J.M."/>
            <person name="Go M."/>
            <person name="Henderson B.A."/>
            <person name="Jones I.B."/>
            <person name="McGettigan J.A."/>
            <person name="Micheletti S.J."/>
            <person name="Nasrallah M.E."/>
            <person name="Ortiz D."/>
            <person name="Piller C.R."/>
            <person name="Privatt S.R."/>
            <person name="Schneider S.L."/>
            <person name="Sharp S."/>
            <person name="Smith T.C."/>
            <person name="Stanton J.D."/>
            <person name="Ullery H.E."/>
            <person name="Wilson R.J."/>
            <person name="Serrano M.G."/>
            <person name="Buck G."/>
            <person name="Lee V."/>
            <person name="Wang Y."/>
            <person name="Carvalho R."/>
            <person name="Voegtly L."/>
            <person name="Shi R."/>
            <person name="Duckworth R."/>
            <person name="Johnson A."/>
            <person name="Loviza R."/>
            <person name="Walstead R."/>
            <person name="Shah Z."/>
            <person name="Kiflezghi M."/>
            <person name="Wade K."/>
            <person name="Ball S.L."/>
            <person name="Bradley K.W."/>
            <person name="Asai D.J."/>
            <person name="Bowman C.A."/>
            <person name="Russell D.A."/>
            <person name="Pope W.H."/>
            <person name="Jacobs-Sera D."/>
            <person name="Hendrix R.W."/>
            <person name="Hatfull G.F."/>
        </authorList>
    </citation>
    <scope>NUCLEOTIDE SEQUENCE [LARGE SCALE GENOMIC DNA]</scope>
    <source>
        <strain evidence="7 8">DSM 27648</strain>
    </source>
</reference>
<dbReference type="Gene3D" id="3.40.50.970">
    <property type="match status" value="1"/>
</dbReference>
<dbReference type="SUPFAM" id="SSF52518">
    <property type="entry name" value="Thiamin diphosphate-binding fold (THDP-binding)"/>
    <property type="match status" value="1"/>
</dbReference>
<protein>
    <recommendedName>
        <fullName evidence="4">2-oxoisovalerate dehydrogenase subunit alpha</fullName>
        <ecNumber evidence="4">1.2.4.4</ecNumber>
    </recommendedName>
    <alternativeName>
        <fullName evidence="4">Branched-chain alpha-keto acid dehydrogenase E1 component alpha chain</fullName>
    </alternativeName>
</protein>
<organism evidence="7 8">
    <name type="scientific">Labilithrix luteola</name>
    <dbReference type="NCBI Taxonomy" id="1391654"/>
    <lineage>
        <taxon>Bacteria</taxon>
        <taxon>Pseudomonadati</taxon>
        <taxon>Myxococcota</taxon>
        <taxon>Polyangia</taxon>
        <taxon>Polyangiales</taxon>
        <taxon>Labilitrichaceae</taxon>
        <taxon>Labilithrix</taxon>
    </lineage>
</organism>